<gene>
    <name evidence="1" type="ORF">D7W81_27620</name>
</gene>
<organism evidence="1 2">
    <name type="scientific">Corallococcus aberystwythensis</name>
    <dbReference type="NCBI Taxonomy" id="2316722"/>
    <lineage>
        <taxon>Bacteria</taxon>
        <taxon>Pseudomonadati</taxon>
        <taxon>Myxococcota</taxon>
        <taxon>Myxococcia</taxon>
        <taxon>Myxococcales</taxon>
        <taxon>Cystobacterineae</taxon>
        <taxon>Myxococcaceae</taxon>
        <taxon>Corallococcus</taxon>
    </lineage>
</organism>
<name>A0A3A8PSA4_9BACT</name>
<keyword evidence="2" id="KW-1185">Reference proteome</keyword>
<comment type="caution">
    <text evidence="1">The sequence shown here is derived from an EMBL/GenBank/DDBJ whole genome shotgun (WGS) entry which is preliminary data.</text>
</comment>
<dbReference type="Proteomes" id="UP000267003">
    <property type="component" value="Unassembled WGS sequence"/>
</dbReference>
<protein>
    <submittedName>
        <fullName evidence="1">Uncharacterized protein</fullName>
    </submittedName>
</protein>
<accession>A0A3A8PSA4</accession>
<evidence type="ECO:0000313" key="1">
    <source>
        <dbReference type="EMBL" id="RKH59273.1"/>
    </source>
</evidence>
<dbReference type="AlphaFoldDB" id="A0A3A8PSA4"/>
<sequence length="70" mass="7947">MREQQYVWGGLTKIRAFSHEKPVVVFEPPTGARLFHNGVEAQGFDRNNLPPGVVYIAFYGNHFAALRRTS</sequence>
<dbReference type="RefSeq" id="WP_120558388.1">
    <property type="nucleotide sequence ID" value="NZ_RAWK01000191.1"/>
</dbReference>
<evidence type="ECO:0000313" key="2">
    <source>
        <dbReference type="Proteomes" id="UP000267003"/>
    </source>
</evidence>
<reference evidence="2" key="1">
    <citation type="submission" date="2018-09" db="EMBL/GenBank/DDBJ databases">
        <authorList>
            <person name="Livingstone P.G."/>
            <person name="Whitworth D.E."/>
        </authorList>
    </citation>
    <scope>NUCLEOTIDE SEQUENCE [LARGE SCALE GENOMIC DNA]</scope>
    <source>
        <strain evidence="2">AB050A</strain>
    </source>
</reference>
<proteinExistence type="predicted"/>
<dbReference type="EMBL" id="RAWK01000191">
    <property type="protein sequence ID" value="RKH59273.1"/>
    <property type="molecule type" value="Genomic_DNA"/>
</dbReference>